<protein>
    <submittedName>
        <fullName evidence="7">Putative PurR-regulated permease PerM</fullName>
    </submittedName>
</protein>
<name>A0A7W4Z7A7_9GAMM</name>
<evidence type="ECO:0000313" key="7">
    <source>
        <dbReference type="EMBL" id="MBB3047731.1"/>
    </source>
</evidence>
<gene>
    <name evidence="7" type="ORF">FHR99_001997</name>
</gene>
<dbReference type="Proteomes" id="UP000537130">
    <property type="component" value="Unassembled WGS sequence"/>
</dbReference>
<evidence type="ECO:0000256" key="4">
    <source>
        <dbReference type="ARBA" id="ARBA00022989"/>
    </source>
</evidence>
<evidence type="ECO:0000313" key="8">
    <source>
        <dbReference type="Proteomes" id="UP000537130"/>
    </source>
</evidence>
<feature type="transmembrane region" description="Helical" evidence="6">
    <location>
        <begin position="66"/>
        <end position="87"/>
    </location>
</feature>
<dbReference type="GO" id="GO:0055085">
    <property type="term" value="P:transmembrane transport"/>
    <property type="evidence" value="ECO:0007669"/>
    <property type="project" value="TreeGrafter"/>
</dbReference>
<keyword evidence="8" id="KW-1185">Reference proteome</keyword>
<reference evidence="7 8" key="1">
    <citation type="submission" date="2020-08" db="EMBL/GenBank/DDBJ databases">
        <title>Genomic Encyclopedia of Type Strains, Phase III (KMG-III): the genomes of soil and plant-associated and newly described type strains.</title>
        <authorList>
            <person name="Whitman W."/>
        </authorList>
    </citation>
    <scope>NUCLEOTIDE SEQUENCE [LARGE SCALE GENOMIC DNA]</scope>
    <source>
        <strain evidence="7 8">CECT 8654</strain>
    </source>
</reference>
<sequence length="371" mass="39411">MNAMSDQPSARLLLIAGAVVGGVVLIHLLQPILAPFLVGALLAYLGDPLVDRLEDRGLGRTTSVCLVFLGLTLLAVIALLIALPLLIDQFQLLSVRLQSLVQWLQGNVLPELKARLGDSASLSQAGQALGKNIGTAGDVIMRLWSRITGSSLAILGWISTLVLIPVVTFYLLRDWDILVAKIRDLLPRRIEGRASLIAKECDEILGAFIRGQLLVMTALAVIYTLGLWAVGLELALVLGLVAGLASIVPYMGFVVGIVAAVIAAWFQFQDIWVLVQVGVVFGVGQMLEGMVLTPLLVGDRIGLHPVAVIFALLAGGQLFGFVGVLLGLPAAAVIMVMLRHVHSSYLGSDFYGAVVESGQESDAPSTEDRTS</sequence>
<organism evidence="7 8">
    <name type="scientific">Litorivivens lipolytica</name>
    <dbReference type="NCBI Taxonomy" id="1524264"/>
    <lineage>
        <taxon>Bacteria</taxon>
        <taxon>Pseudomonadati</taxon>
        <taxon>Pseudomonadota</taxon>
        <taxon>Gammaproteobacteria</taxon>
        <taxon>Litorivivens</taxon>
    </lineage>
</organism>
<comment type="caution">
    <text evidence="7">The sequence shown here is derived from an EMBL/GenBank/DDBJ whole genome shotgun (WGS) entry which is preliminary data.</text>
</comment>
<feature type="transmembrane region" description="Helical" evidence="6">
    <location>
        <begin position="309"/>
        <end position="338"/>
    </location>
</feature>
<feature type="transmembrane region" description="Helical" evidence="6">
    <location>
        <begin position="151"/>
        <end position="172"/>
    </location>
</feature>
<keyword evidence="4 6" id="KW-1133">Transmembrane helix</keyword>
<keyword evidence="5 6" id="KW-0472">Membrane</keyword>
<evidence type="ECO:0000256" key="3">
    <source>
        <dbReference type="ARBA" id="ARBA00022692"/>
    </source>
</evidence>
<proteinExistence type="inferred from homology"/>
<evidence type="ECO:0000256" key="2">
    <source>
        <dbReference type="ARBA" id="ARBA00009773"/>
    </source>
</evidence>
<dbReference type="GO" id="GO:0016020">
    <property type="term" value="C:membrane"/>
    <property type="evidence" value="ECO:0007669"/>
    <property type="project" value="UniProtKB-SubCell"/>
</dbReference>
<dbReference type="AlphaFoldDB" id="A0A7W4Z7A7"/>
<dbReference type="PANTHER" id="PTHR21716:SF64">
    <property type="entry name" value="AI-2 TRANSPORT PROTEIN TQSA"/>
    <property type="match status" value="1"/>
</dbReference>
<dbReference type="EMBL" id="JACHWY010000002">
    <property type="protein sequence ID" value="MBB3047731.1"/>
    <property type="molecule type" value="Genomic_DNA"/>
</dbReference>
<feature type="transmembrane region" description="Helical" evidence="6">
    <location>
        <begin position="213"/>
        <end position="241"/>
    </location>
</feature>
<feature type="transmembrane region" description="Helical" evidence="6">
    <location>
        <begin position="247"/>
        <end position="266"/>
    </location>
</feature>
<dbReference type="Pfam" id="PF01594">
    <property type="entry name" value="AI-2E_transport"/>
    <property type="match status" value="1"/>
</dbReference>
<dbReference type="PANTHER" id="PTHR21716">
    <property type="entry name" value="TRANSMEMBRANE PROTEIN"/>
    <property type="match status" value="1"/>
</dbReference>
<accession>A0A7W4Z7A7</accession>
<evidence type="ECO:0000256" key="6">
    <source>
        <dbReference type="SAM" id="Phobius"/>
    </source>
</evidence>
<feature type="transmembrane region" description="Helical" evidence="6">
    <location>
        <begin position="273"/>
        <end position="297"/>
    </location>
</feature>
<comment type="subcellular location">
    <subcellularLocation>
        <location evidence="1">Membrane</location>
        <topology evidence="1">Multi-pass membrane protein</topology>
    </subcellularLocation>
</comment>
<dbReference type="InterPro" id="IPR002549">
    <property type="entry name" value="AI-2E-like"/>
</dbReference>
<comment type="similarity">
    <text evidence="2">Belongs to the autoinducer-2 exporter (AI-2E) (TC 2.A.86) family.</text>
</comment>
<feature type="transmembrane region" description="Helical" evidence="6">
    <location>
        <begin position="12"/>
        <end position="45"/>
    </location>
</feature>
<keyword evidence="3 6" id="KW-0812">Transmembrane</keyword>
<evidence type="ECO:0000256" key="1">
    <source>
        <dbReference type="ARBA" id="ARBA00004141"/>
    </source>
</evidence>
<evidence type="ECO:0000256" key="5">
    <source>
        <dbReference type="ARBA" id="ARBA00023136"/>
    </source>
</evidence>